<dbReference type="Pfam" id="PF24883">
    <property type="entry name" value="NPHP3_N"/>
    <property type="match status" value="1"/>
</dbReference>
<feature type="region of interest" description="Disordered" evidence="5">
    <location>
        <begin position="1879"/>
        <end position="1948"/>
    </location>
</feature>
<dbReference type="InParanoid" id="A0A2K3DW96"/>
<feature type="region of interest" description="Disordered" evidence="5">
    <location>
        <begin position="2937"/>
        <end position="3001"/>
    </location>
</feature>
<protein>
    <recommendedName>
        <fullName evidence="6">Nephrocystin 3-like N-terminal domain-containing protein</fullName>
    </recommendedName>
</protein>
<dbReference type="InterPro" id="IPR056884">
    <property type="entry name" value="NPHP3-like_N"/>
</dbReference>
<dbReference type="InterPro" id="IPR001680">
    <property type="entry name" value="WD40_rpt"/>
</dbReference>
<feature type="region of interest" description="Disordered" evidence="5">
    <location>
        <begin position="383"/>
        <end position="419"/>
    </location>
</feature>
<feature type="region of interest" description="Disordered" evidence="5">
    <location>
        <begin position="1355"/>
        <end position="1388"/>
    </location>
</feature>
<dbReference type="RefSeq" id="XP_042925796.1">
    <property type="nucleotide sequence ID" value="XM_043060667.1"/>
</dbReference>
<dbReference type="PANTHER" id="PTHR19879">
    <property type="entry name" value="TRANSCRIPTION INITIATION FACTOR TFIID"/>
    <property type="match status" value="1"/>
</dbReference>
<feature type="compositionally biased region" description="Low complexity" evidence="5">
    <location>
        <begin position="477"/>
        <end position="500"/>
    </location>
</feature>
<organism evidence="7 8">
    <name type="scientific">Chlamydomonas reinhardtii</name>
    <name type="common">Chlamydomonas smithii</name>
    <dbReference type="NCBI Taxonomy" id="3055"/>
    <lineage>
        <taxon>Eukaryota</taxon>
        <taxon>Viridiplantae</taxon>
        <taxon>Chlorophyta</taxon>
        <taxon>core chlorophytes</taxon>
        <taxon>Chlorophyceae</taxon>
        <taxon>CS clade</taxon>
        <taxon>Chlamydomonadales</taxon>
        <taxon>Chlamydomonadaceae</taxon>
        <taxon>Chlamydomonas</taxon>
    </lineage>
</organism>
<feature type="compositionally biased region" description="Pro residues" evidence="5">
    <location>
        <begin position="1015"/>
        <end position="1033"/>
    </location>
</feature>
<evidence type="ECO:0000256" key="5">
    <source>
        <dbReference type="SAM" id="MobiDB-lite"/>
    </source>
</evidence>
<feature type="compositionally biased region" description="Low complexity" evidence="5">
    <location>
        <begin position="1290"/>
        <end position="1311"/>
    </location>
</feature>
<dbReference type="PROSITE" id="PS50294">
    <property type="entry name" value="WD_REPEATS_REGION"/>
    <property type="match status" value="3"/>
</dbReference>
<feature type="region of interest" description="Disordered" evidence="5">
    <location>
        <begin position="462"/>
        <end position="500"/>
    </location>
</feature>
<feature type="region of interest" description="Disordered" evidence="5">
    <location>
        <begin position="1277"/>
        <end position="1337"/>
    </location>
</feature>
<feature type="compositionally biased region" description="Basic and acidic residues" evidence="5">
    <location>
        <begin position="911"/>
        <end position="920"/>
    </location>
</feature>
<dbReference type="Pfam" id="PF00400">
    <property type="entry name" value="WD40"/>
    <property type="match status" value="4"/>
</dbReference>
<feature type="compositionally biased region" description="Low complexity" evidence="5">
    <location>
        <begin position="1884"/>
        <end position="1926"/>
    </location>
</feature>
<keyword evidence="2" id="KW-0677">Repeat</keyword>
<evidence type="ECO:0000256" key="2">
    <source>
        <dbReference type="ARBA" id="ARBA00022737"/>
    </source>
</evidence>
<feature type="repeat" description="WD" evidence="3">
    <location>
        <begin position="3013"/>
        <end position="3044"/>
    </location>
</feature>
<feature type="region of interest" description="Disordered" evidence="5">
    <location>
        <begin position="675"/>
        <end position="705"/>
    </location>
</feature>
<dbReference type="SUPFAM" id="SSF50969">
    <property type="entry name" value="YVTN repeat-like/Quinoprotein amine dehydrogenase"/>
    <property type="match status" value="1"/>
</dbReference>
<dbReference type="SMART" id="SM00320">
    <property type="entry name" value="WD40"/>
    <property type="match status" value="9"/>
</dbReference>
<evidence type="ECO:0000256" key="3">
    <source>
        <dbReference type="PROSITE-ProRule" id="PRU00221"/>
    </source>
</evidence>
<dbReference type="GeneID" id="66052763"/>
<dbReference type="InterPro" id="IPR019775">
    <property type="entry name" value="WD40_repeat_CS"/>
</dbReference>
<feature type="compositionally biased region" description="Pro residues" evidence="5">
    <location>
        <begin position="923"/>
        <end position="934"/>
    </location>
</feature>
<feature type="compositionally biased region" description="Low complexity" evidence="5">
    <location>
        <begin position="1004"/>
        <end position="1014"/>
    </location>
</feature>
<keyword evidence="1 3" id="KW-0853">WD repeat</keyword>
<feature type="region of interest" description="Disordered" evidence="5">
    <location>
        <begin position="1538"/>
        <end position="1593"/>
    </location>
</feature>
<feature type="repeat" description="WD" evidence="3">
    <location>
        <begin position="3056"/>
        <end position="3097"/>
    </location>
</feature>
<dbReference type="InterPro" id="IPR011047">
    <property type="entry name" value="Quinoprotein_ADH-like_sf"/>
</dbReference>
<dbReference type="Gramene" id="PNW84806">
    <property type="protein sequence ID" value="PNW84806"/>
    <property type="gene ID" value="CHLRE_03g159350v5"/>
</dbReference>
<feature type="repeat" description="WD" evidence="3">
    <location>
        <begin position="2701"/>
        <end position="2742"/>
    </location>
</feature>
<feature type="region of interest" description="Disordered" evidence="5">
    <location>
        <begin position="1"/>
        <end position="29"/>
    </location>
</feature>
<feature type="compositionally biased region" description="Low complexity" evidence="5">
    <location>
        <begin position="1538"/>
        <end position="1555"/>
    </location>
</feature>
<evidence type="ECO:0000313" key="8">
    <source>
        <dbReference type="Proteomes" id="UP000006906"/>
    </source>
</evidence>
<dbReference type="STRING" id="3055.A0A2K3DW96"/>
<dbReference type="Proteomes" id="UP000006906">
    <property type="component" value="Chromosome 3"/>
</dbReference>
<reference evidence="7 8" key="1">
    <citation type="journal article" date="2007" name="Science">
        <title>The Chlamydomonas genome reveals the evolution of key animal and plant functions.</title>
        <authorList>
            <person name="Merchant S.S."/>
            <person name="Prochnik S.E."/>
            <person name="Vallon O."/>
            <person name="Harris E.H."/>
            <person name="Karpowicz S.J."/>
            <person name="Witman G.B."/>
            <person name="Terry A."/>
            <person name="Salamov A."/>
            <person name="Fritz-Laylin L.K."/>
            <person name="Marechal-Drouard L."/>
            <person name="Marshall W.F."/>
            <person name="Qu L.H."/>
            <person name="Nelson D.R."/>
            <person name="Sanderfoot A.A."/>
            <person name="Spalding M.H."/>
            <person name="Kapitonov V.V."/>
            <person name="Ren Q."/>
            <person name="Ferris P."/>
            <person name="Lindquist E."/>
            <person name="Shapiro H."/>
            <person name="Lucas S.M."/>
            <person name="Grimwood J."/>
            <person name="Schmutz J."/>
            <person name="Cardol P."/>
            <person name="Cerutti H."/>
            <person name="Chanfreau G."/>
            <person name="Chen C.L."/>
            <person name="Cognat V."/>
            <person name="Croft M.T."/>
            <person name="Dent R."/>
            <person name="Dutcher S."/>
            <person name="Fernandez E."/>
            <person name="Fukuzawa H."/>
            <person name="Gonzalez-Ballester D."/>
            <person name="Gonzalez-Halphen D."/>
            <person name="Hallmann A."/>
            <person name="Hanikenne M."/>
            <person name="Hippler M."/>
            <person name="Inwood W."/>
            <person name="Jabbari K."/>
            <person name="Kalanon M."/>
            <person name="Kuras R."/>
            <person name="Lefebvre P.A."/>
            <person name="Lemaire S.D."/>
            <person name="Lobanov A.V."/>
            <person name="Lohr M."/>
            <person name="Manuell A."/>
            <person name="Meier I."/>
            <person name="Mets L."/>
            <person name="Mittag M."/>
            <person name="Mittelmeier T."/>
            <person name="Moroney J.V."/>
            <person name="Moseley J."/>
            <person name="Napoli C."/>
            <person name="Nedelcu A.M."/>
            <person name="Niyogi K."/>
            <person name="Novoselov S.V."/>
            <person name="Paulsen I.T."/>
            <person name="Pazour G."/>
            <person name="Purton S."/>
            <person name="Ral J.P."/>
            <person name="Riano-Pachon D.M."/>
            <person name="Riekhof W."/>
            <person name="Rymarquis L."/>
            <person name="Schroda M."/>
            <person name="Stern D."/>
            <person name="Umen J."/>
            <person name="Willows R."/>
            <person name="Wilson N."/>
            <person name="Zimmer S.L."/>
            <person name="Allmer J."/>
            <person name="Balk J."/>
            <person name="Bisova K."/>
            <person name="Chen C.J."/>
            <person name="Elias M."/>
            <person name="Gendler K."/>
            <person name="Hauser C."/>
            <person name="Lamb M.R."/>
            <person name="Ledford H."/>
            <person name="Long J.C."/>
            <person name="Minagawa J."/>
            <person name="Page M.D."/>
            <person name="Pan J."/>
            <person name="Pootakham W."/>
            <person name="Roje S."/>
            <person name="Rose A."/>
            <person name="Stahlberg E."/>
            <person name="Terauchi A.M."/>
            <person name="Yang P."/>
            <person name="Ball S."/>
            <person name="Bowler C."/>
            <person name="Dieckmann C.L."/>
            <person name="Gladyshev V.N."/>
            <person name="Green P."/>
            <person name="Jorgensen R."/>
            <person name="Mayfield S."/>
            <person name="Mueller-Roeber B."/>
            <person name="Rajamani S."/>
            <person name="Sayre R.T."/>
            <person name="Brokstein P."/>
            <person name="Dubchak I."/>
            <person name="Goodstein D."/>
            <person name="Hornick L."/>
            <person name="Huang Y.W."/>
            <person name="Jhaveri J."/>
            <person name="Luo Y."/>
            <person name="Martinez D."/>
            <person name="Ngau W.C."/>
            <person name="Otillar B."/>
            <person name="Poliakov A."/>
            <person name="Porter A."/>
            <person name="Szajkowski L."/>
            <person name="Werner G."/>
            <person name="Zhou K."/>
            <person name="Grigoriev I.V."/>
            <person name="Rokhsar D.S."/>
            <person name="Grossman A.R."/>
        </authorList>
    </citation>
    <scope>NUCLEOTIDE SEQUENCE [LARGE SCALE GENOMIC DNA]</scope>
    <source>
        <strain evidence="8">CC-503</strain>
    </source>
</reference>
<dbReference type="Gene3D" id="2.130.10.10">
    <property type="entry name" value="YVTN repeat-like/Quinoprotein amine dehydrogenase"/>
    <property type="match status" value="6"/>
</dbReference>
<keyword evidence="8" id="KW-1185">Reference proteome</keyword>
<feature type="compositionally biased region" description="Low complexity" evidence="5">
    <location>
        <begin position="675"/>
        <end position="695"/>
    </location>
</feature>
<feature type="repeat" description="WD" evidence="3">
    <location>
        <begin position="2819"/>
        <end position="2843"/>
    </location>
</feature>
<keyword evidence="4" id="KW-0175">Coiled coil</keyword>
<feature type="region of interest" description="Disordered" evidence="5">
    <location>
        <begin position="903"/>
        <end position="1043"/>
    </location>
</feature>
<feature type="region of interest" description="Disordered" evidence="5">
    <location>
        <begin position="2604"/>
        <end position="2635"/>
    </location>
</feature>
<feature type="compositionally biased region" description="Gly residues" evidence="5">
    <location>
        <begin position="1583"/>
        <end position="1593"/>
    </location>
</feature>
<feature type="compositionally biased region" description="Gly residues" evidence="5">
    <location>
        <begin position="1556"/>
        <end position="1571"/>
    </location>
</feature>
<dbReference type="InterPro" id="IPR015943">
    <property type="entry name" value="WD40/YVTN_repeat-like_dom_sf"/>
</dbReference>
<dbReference type="KEGG" id="cre:CHLRE_03g159350v5"/>
<feature type="region of interest" description="Disordered" evidence="5">
    <location>
        <begin position="199"/>
        <end position="232"/>
    </location>
</feature>
<dbReference type="EMBL" id="CM008964">
    <property type="protein sequence ID" value="PNW84806.1"/>
    <property type="molecule type" value="Genomic_DNA"/>
</dbReference>
<feature type="compositionally biased region" description="Low complexity" evidence="5">
    <location>
        <begin position="2938"/>
        <end position="2998"/>
    </location>
</feature>
<accession>A0A2K3DW96</accession>
<name>A0A2K3DW96_CHLRE</name>
<sequence>MSGVASGFQGFEEPLDAGPPAANPKCPEHQYPSCPLPEYVLKIPPKKSAAPAKPPPGAPPPAECAVSLEFLRSFLRRLPGGASSSATMAKVVEDLVRPSTGATQSSYASQHFLVPRGHTGPPTWVVVHPWDMPAAELVAALEEFAAGLPPASTYFWIDALAVSQHLLRPGTGPNMAATAQAVAAATAAAAAAHRHATQADAAAAGDGGTGEGGGTASGGDGTKLQREPSFSSRMRMQQQAQAAVQELAVEAARREVLGETRAALAAARCGVLLVVGREARPLRRGWCLLQLAETLRARGPEAITLLPLEKGFKRADLVRQLRELDVAAVVAAAESWDQGVLAEVLGVPRPPAPGSAAALAAAAARASAANAAAAAASAAAEGAVGMRRAPSMKRSGSLAPGRSLAPSPGAGAGDELQEPADGCAAGRALARQLQLALLLRPMDGVLPARIMGAPLPDANPAVYCPTSPDHAAPGPGPSSTLSSGPQPGSSSNSNSSSSHSNSSQPWAFDWLWDWSAVASWLALPPHHPNAGCLLVTGPVGSGKTTALATLMAKGEGQGRGTGPGGAGPWVSASHFCSAADVRSLAVGEVVRSLAYQLACRSPCFGAALVRCLLGLGGPGGGAALVPDAWLHGAEEVVEALLRRPLEQEAEARAARGERPPQYVFLIDGLDEGPTAASVAANGSGSSSSSRVATPAQPAPPLPPPEPNSYDVLRLVVEHLRQLPNVRLILSCTAAADALEAAPDVAGQSAAASTPAAAPGGAGPASLPAPLIVASRGAVGAAASVHLAARRLLQPTEVPLAALRRDKYLALALAHVLQEFVLSPELTARELLWAARGCLAHVHILTLLVRHAAERLEAAGGGAGGRAPGMADPTAAAAALVTVAEASEARKAAEEEKAAAAATAAGVAEVRAGGKDGEELPQRPSTPPPQAPQPVPQRERSQAAGPAEIAVVSPGLPPHAEPGSSPVHIDSPHDEDNPLGLEQEPSQDGPLGHASHSSPRGVGWEASESSSGGRSPSPPALRPPPPLEPPPEPPVDVSGLRVPNTGTGAVSVHAVPPVCRGSLADEYGVLWAVRTDELRQSALLALLHAAAAAEREAAAREAADAAAAAAAAVAAAGVADGKGPADSPMQTPRTMAAVTNVAAGLAGGGGGGGPPKLVRAVSMTLAAHRKGSFTLAALAAAPSAPQVQPPERAARLQLLVDILAAAREPLEWGILARALQAAEPPPPEAAAAAAGPAAAAAAGAARAAAVAAAAAGAGRRGGGFGALGRELGVIVEGDTPRSSLTGGGFTPRSSGLGGLPRRSGAGALAGAPDARLSTNGFSMGSRQSPGPPSRATRLSHLGEPAATAVFVASHDGGVEDDAGLHGDSADEDEEEEQLGHLDSSDWEEDTEWDSVFNRLGAGASAWQDDKGDGPSTEAARAAASREAARAAAVLRDLDWALSEEGPLSSLVFVSGSGKVCVRHSSFLEWLRRGSSALIATSNPALTAAASTLVLSTPRPHVGHAALARVLRSQMPSGRAAAAAAAAAAATAAAAAAAAPAPPSRGGAHAGHAAAPGGAAGSGKPGSSVGHGAGAAAVHPLGSSQGAGPGHNWGGGGPAGWPSSVGCSGYVLRQVVPHCVEGRLPSSEIEGVVMDLEWVRLLLEGGHVEVVAGAIEHMLRTRGPDAAGGAGAGGAAAAAWSALGGAGGASNAGAGGTAGNGANGGMPALGMLGSSSGHGQLSMRGASNLGMGTRGVGSSFRDALVGGSGGGGGLSPRGAAGAVGTGGAAGGASFTQAGLQAAALCTPPPGAHRGGGGAAPGDGRRLSTAASALLRDLLRWLATDGLRLWRRPEPLAIACSASLAPMGSPFRRRAEQLTAATVAAAAALAVSAFTGSLPGAAGGSHTGTPTKTPPVGGVAAGASAGSGTRPPAGGATAAARALGASASNGSGGGGSHHHTGAAASAEGTAATPAAAALAPWPPSHVTALPHPRLWKPEQRRAQCSHRVSALLPSPDGDVMLAAGEWASKATLLDVLTGRRLALLDAGPDSHSTALSAAAFSPDRRLVASAGLAAGSVTLWDAATGTPKACLPLRGNVGDFFGIAGCAAYACTAPNTASGAVSGSAAAAAAVRGASENTPAAAAAANAAEAEAAAQRVVRRMKSMALAFRMGGDDGDGDDGGRSPLLFDDDGEPWVAAIAIHAPGPGASAASYGAPAGTPVVATVAEAAEAAAAAGPPTSGKPRRVGAIVAGSLLLAAGDSETGKVVLWAVPPEGLGAVRTGLVVPPPPPGGDTGGVASLEFVPGGRTLAVVQSCSTAIRLYSVQSQQLVQTLRLPASCGEVLGIRFAPQPVHLPPPPNAPADWAPPPPGAGGAYSSYGASHGPGGGSGGETLLSAACFTSTQLWSLERRAQVVSLPIGAGADGGRAWATNCVAFSPACGLIATAGALFAAAVKAIAQGNSFQAGGGASSGGGAGPAAADGAGFHEADAATVALIEAAAAAVRSIDRSAVTLWDVRTGGKVATLRGLAGTVRALAFNPDGGILAVAAGPAVSLWSATTGSCLAVIHLGEEGSGAEVSAVAFGRGGAILSASMGVEVHSWDVALVVAAAAAVAAEAVRTSVFGAPPPGRSSLFGGSSLTPRSRMGTSNGTGVAPHLNAPSTPNAAAAQLVTAATSGQPAAAAVPPPLQNRASQLGLAGASGAANSGGTSSGAATGRFAGAVGCVGGGGHTDRVTCACFSPNGSLALTGGFDNTVRMWDVKRHVELQAVETPGAALGVAWSPDSSLVAASLSNGSAIVWYVVTAAMAPSTFGAAAGGGGGGGGANVTFGSHEAARFQCSDGAFGVCSIAFTADGSVVATAVGDGSMNLWCTKTWKRLLQVVPEARGGGVALGRYGGAAQTLDGGWVLLGCGREVAVYSVAAGREATERLGPHGSLVNALALSPCGRFVAVAAGGAISVWGRPPSTSGGAEHGSAAAGRATKVHRPAPAGAGSAGNSHSGEAAAAENGAVRAATPSSPPGRSSPAATPPAPLFEPRVAYLSGLGSDVLVLAFSHDGAMLAAGHADGSVRVWASGSKWREVGWLAGHGDCVAGLAFSPDGRLLLSGGWDGRTLCWSMRDALMPRSSWSAMS</sequence>
<feature type="compositionally biased region" description="Gly residues" evidence="5">
    <location>
        <begin position="205"/>
        <end position="221"/>
    </location>
</feature>
<feature type="domain" description="Nephrocystin 3-like N-terminal" evidence="6">
    <location>
        <begin position="509"/>
        <end position="610"/>
    </location>
</feature>
<dbReference type="OrthoDB" id="545213at2759"/>
<dbReference type="PANTHER" id="PTHR19879:SF9">
    <property type="entry name" value="TRANSCRIPTION INITIATION FACTOR TFIID SUBUNIT 5"/>
    <property type="match status" value="1"/>
</dbReference>
<feature type="coiled-coil region" evidence="4">
    <location>
        <begin position="875"/>
        <end position="902"/>
    </location>
</feature>
<evidence type="ECO:0000256" key="1">
    <source>
        <dbReference type="ARBA" id="ARBA00022574"/>
    </source>
</evidence>
<feature type="compositionally biased region" description="Low complexity" evidence="5">
    <location>
        <begin position="1938"/>
        <end position="1948"/>
    </location>
</feature>
<gene>
    <name evidence="7" type="ORF">CHLRE_03g159350v5</name>
</gene>
<evidence type="ECO:0000256" key="4">
    <source>
        <dbReference type="SAM" id="Coils"/>
    </source>
</evidence>
<dbReference type="InterPro" id="IPR011044">
    <property type="entry name" value="Quino_amine_DH_bsu"/>
</dbReference>
<evidence type="ECO:0000313" key="7">
    <source>
        <dbReference type="EMBL" id="PNW84806.1"/>
    </source>
</evidence>
<feature type="compositionally biased region" description="Polar residues" evidence="5">
    <location>
        <begin position="1315"/>
        <end position="1327"/>
    </location>
</feature>
<dbReference type="SUPFAM" id="SSF50998">
    <property type="entry name" value="Quinoprotein alcohol dehydrogenase-like"/>
    <property type="match status" value="1"/>
</dbReference>
<evidence type="ECO:0000259" key="6">
    <source>
        <dbReference type="Pfam" id="PF24883"/>
    </source>
</evidence>
<feature type="compositionally biased region" description="Polar residues" evidence="5">
    <location>
        <begin position="2608"/>
        <end position="2625"/>
    </location>
</feature>
<feature type="compositionally biased region" description="Pro residues" evidence="5">
    <location>
        <begin position="696"/>
        <end position="705"/>
    </location>
</feature>
<proteinExistence type="predicted"/>
<dbReference type="PROSITE" id="PS00678">
    <property type="entry name" value="WD_REPEATS_1"/>
    <property type="match status" value="1"/>
</dbReference>
<dbReference type="PROSITE" id="PS50082">
    <property type="entry name" value="WD_REPEATS_2"/>
    <property type="match status" value="4"/>
</dbReference>